<dbReference type="Pfam" id="PF03573">
    <property type="entry name" value="OprD"/>
    <property type="match status" value="1"/>
</dbReference>
<evidence type="ECO:0000313" key="6">
    <source>
        <dbReference type="Proteomes" id="UP000032748"/>
    </source>
</evidence>
<organism evidence="5 6">
    <name type="scientific">Pseudomonas chlororaphis</name>
    <dbReference type="NCBI Taxonomy" id="587753"/>
    <lineage>
        <taxon>Bacteria</taxon>
        <taxon>Pseudomonadati</taxon>
        <taxon>Pseudomonadota</taxon>
        <taxon>Gammaproteobacteria</taxon>
        <taxon>Pseudomonadales</taxon>
        <taxon>Pseudomonadaceae</taxon>
        <taxon>Pseudomonas</taxon>
    </lineage>
</organism>
<reference evidence="5 6" key="1">
    <citation type="journal article" date="2015" name="Mol. Plant Microbe Interact.">
        <title>Comparative Genomic Analysis of Pseudomonas chlororaphis PCL1606 Reveals New Insight into Antifungal Compounds Involved in Biocontrol.</title>
        <authorList>
            <person name="Calderon C.E."/>
            <person name="Ramos C."/>
            <person name="de Vicente A."/>
            <person name="Cazorla F.M."/>
        </authorList>
    </citation>
    <scope>NUCLEOTIDE SEQUENCE [LARGE SCALE GENOMIC DNA]</scope>
    <source>
        <strain evidence="5 6">PCL1606</strain>
    </source>
</reference>
<proteinExistence type="inferred from homology"/>
<dbReference type="OrthoDB" id="6759120at2"/>
<dbReference type="GO" id="GO:0015288">
    <property type="term" value="F:porin activity"/>
    <property type="evidence" value="ECO:0007669"/>
    <property type="project" value="TreeGrafter"/>
</dbReference>
<dbReference type="InterPro" id="IPR023614">
    <property type="entry name" value="Porin_dom_sf"/>
</dbReference>
<evidence type="ECO:0000313" key="5">
    <source>
        <dbReference type="EMBL" id="AKA22505.1"/>
    </source>
</evidence>
<dbReference type="Proteomes" id="UP000032748">
    <property type="component" value="Chromosome"/>
</dbReference>
<evidence type="ECO:0000256" key="2">
    <source>
        <dbReference type="ARBA" id="ARBA00022448"/>
    </source>
</evidence>
<evidence type="ECO:0000256" key="3">
    <source>
        <dbReference type="ARBA" id="ARBA00022729"/>
    </source>
</evidence>
<feature type="chain" id="PRO_5002299162" evidence="4">
    <location>
        <begin position="26"/>
        <end position="442"/>
    </location>
</feature>
<dbReference type="EMBL" id="CP011110">
    <property type="protein sequence ID" value="AKA22505.1"/>
    <property type="molecule type" value="Genomic_DNA"/>
</dbReference>
<gene>
    <name evidence="5" type="ORF">PCL1606_10510</name>
</gene>
<dbReference type="PANTHER" id="PTHR34596:SF2">
    <property type="entry name" value="CHITOPORIN"/>
    <property type="match status" value="1"/>
</dbReference>
<dbReference type="AlphaFoldDB" id="A0A0D5XUI6"/>
<dbReference type="PANTHER" id="PTHR34596">
    <property type="entry name" value="CHITOPORIN"/>
    <property type="match status" value="1"/>
</dbReference>
<dbReference type="GO" id="GO:0016020">
    <property type="term" value="C:membrane"/>
    <property type="evidence" value="ECO:0007669"/>
    <property type="project" value="InterPro"/>
</dbReference>
<dbReference type="PATRIC" id="fig|587753.10.peg.1043"/>
<dbReference type="Gene3D" id="2.40.160.10">
    <property type="entry name" value="Porin"/>
    <property type="match status" value="1"/>
</dbReference>
<dbReference type="KEGG" id="pcz:PCL1606_10510"/>
<accession>A0A0D5XUI6</accession>
<protein>
    <submittedName>
        <fullName evidence="5">Porin</fullName>
    </submittedName>
</protein>
<evidence type="ECO:0000256" key="1">
    <source>
        <dbReference type="ARBA" id="ARBA00009075"/>
    </source>
</evidence>
<dbReference type="InterPro" id="IPR005318">
    <property type="entry name" value="OM_porin_bac"/>
</dbReference>
<name>A0A0D5XUI6_9PSED</name>
<keyword evidence="2" id="KW-0813">Transport</keyword>
<evidence type="ECO:0000256" key="4">
    <source>
        <dbReference type="SAM" id="SignalP"/>
    </source>
</evidence>
<keyword evidence="3 4" id="KW-0732">Signal</keyword>
<feature type="signal peptide" evidence="4">
    <location>
        <begin position="1"/>
        <end position="25"/>
    </location>
</feature>
<dbReference type="RefSeq" id="WP_045881247.1">
    <property type="nucleotide sequence ID" value="NZ_CP011110.1"/>
</dbReference>
<sequence length="442" mass="49106">MRTHTRLSLSVFTAALGLGPLAVSAAQEKPEGFIEGSSLNVLARNYYFNRDDRKGQSSPTGNGYSEAWAQALIGKFESGFTQGTVGFGLDAFVMYGLKLDSGGGRSGGRGSFGMLPVDSDNKPEDDYSKVGGAAKMRLLDTVVKVGDVFPKTPVVHYGDSRLLPESFRGVTVENTSIEGLDLQAGRLHSMSQPDSSSLRDGFATFYAGKVDSPWVAYFGGDYALNKHLSFSLYSSRLKDAWDQYYFGTAATWPVSDEFSLFAGFNYYKAVDEGKKLLGELNNNIWSAKVGATYGAHTLSLSHQRNNGDDDFDYLRQSDSIFLDNSIQYSDFNSPKERSWMVRYDLDMETYGIPGLSFMTRYAKGTDADYSNANSVYMRRDAEGNPLTDQRRWERDIEAKYVFQGGTLKDLSLRIRQATIRSSAFESDLDEFRLIVEYPLAIL</sequence>
<comment type="similarity">
    <text evidence="1">Belongs to the outer membrane porin (Opr) (TC 1.B.25) family.</text>
</comment>